<proteinExistence type="predicted"/>
<dbReference type="GO" id="GO:0016887">
    <property type="term" value="F:ATP hydrolysis activity"/>
    <property type="evidence" value="ECO:0007669"/>
    <property type="project" value="InterPro"/>
</dbReference>
<reference evidence="2 3" key="1">
    <citation type="submission" date="2019-11" db="EMBL/GenBank/DDBJ databases">
        <title>Comparative genomics of hydrocarbon-degrading Desulfosarcina strains.</title>
        <authorList>
            <person name="Watanabe M."/>
            <person name="Kojima H."/>
            <person name="Fukui M."/>
        </authorList>
    </citation>
    <scope>NUCLEOTIDE SEQUENCE [LARGE SCALE GENOMIC DNA]</scope>
    <source>
        <strain evidence="2 3">28bB2T</strain>
    </source>
</reference>
<dbReference type="Gene3D" id="3.40.50.300">
    <property type="entry name" value="P-loop containing nucleotide triphosphate hydrolases"/>
    <property type="match status" value="1"/>
</dbReference>
<dbReference type="Proteomes" id="UP000425960">
    <property type="component" value="Chromosome"/>
</dbReference>
<dbReference type="GO" id="GO:0034040">
    <property type="term" value="F:ATPase-coupled lipid transmembrane transporter activity"/>
    <property type="evidence" value="ECO:0007669"/>
    <property type="project" value="TreeGrafter"/>
</dbReference>
<accession>A0A5K7ZRR7</accession>
<name>A0A5K7ZRR7_9BACT</name>
<gene>
    <name evidence="2" type="ORF">DSCO28_31290</name>
</gene>
<feature type="domain" description="ABC transporter" evidence="1">
    <location>
        <begin position="5"/>
        <end position="91"/>
    </location>
</feature>
<sequence length="112" mass="12833">MEEVLKKIGLRIPENALTALVGPSESGKTTLTRLIARFWDVDAGEICIGERNIKDYPTDHLLDNLSMVFQDVYLFNDTIFNNIRIGRDPMRLGRRSWSSTRAPSRKKAPTRR</sequence>
<dbReference type="RefSeq" id="WP_197910482.1">
    <property type="nucleotide sequence ID" value="NZ_AP021876.1"/>
</dbReference>
<protein>
    <recommendedName>
        <fullName evidence="1">ABC transporter domain-containing protein</fullName>
    </recommendedName>
</protein>
<dbReference type="SUPFAM" id="SSF52540">
    <property type="entry name" value="P-loop containing nucleoside triphosphate hydrolases"/>
    <property type="match status" value="1"/>
</dbReference>
<dbReference type="GO" id="GO:0005524">
    <property type="term" value="F:ATP binding"/>
    <property type="evidence" value="ECO:0007669"/>
    <property type="project" value="InterPro"/>
</dbReference>
<evidence type="ECO:0000313" key="2">
    <source>
        <dbReference type="EMBL" id="BBO82563.1"/>
    </source>
</evidence>
<dbReference type="EMBL" id="AP021876">
    <property type="protein sequence ID" value="BBO82563.1"/>
    <property type="molecule type" value="Genomic_DNA"/>
</dbReference>
<dbReference type="PANTHER" id="PTHR24221:SF397">
    <property type="entry name" value="ABC TRANSPORTER, ATP-BINDING TRANSMEMBRANE PROTEIN"/>
    <property type="match status" value="1"/>
</dbReference>
<dbReference type="Pfam" id="PF00005">
    <property type="entry name" value="ABC_tran"/>
    <property type="match status" value="1"/>
</dbReference>
<dbReference type="PANTHER" id="PTHR24221">
    <property type="entry name" value="ATP-BINDING CASSETTE SUB-FAMILY B"/>
    <property type="match status" value="1"/>
</dbReference>
<dbReference type="KEGG" id="dov:DSCO28_31290"/>
<organism evidence="2 3">
    <name type="scientific">Desulfosarcina ovata subsp. sediminis</name>
    <dbReference type="NCBI Taxonomy" id="885957"/>
    <lineage>
        <taxon>Bacteria</taxon>
        <taxon>Pseudomonadati</taxon>
        <taxon>Thermodesulfobacteriota</taxon>
        <taxon>Desulfobacteria</taxon>
        <taxon>Desulfobacterales</taxon>
        <taxon>Desulfosarcinaceae</taxon>
        <taxon>Desulfosarcina</taxon>
    </lineage>
</organism>
<dbReference type="InterPro" id="IPR003439">
    <property type="entry name" value="ABC_transporter-like_ATP-bd"/>
</dbReference>
<dbReference type="InterPro" id="IPR027417">
    <property type="entry name" value="P-loop_NTPase"/>
</dbReference>
<dbReference type="AlphaFoldDB" id="A0A5K7ZRR7"/>
<evidence type="ECO:0000313" key="3">
    <source>
        <dbReference type="Proteomes" id="UP000425960"/>
    </source>
</evidence>
<evidence type="ECO:0000259" key="1">
    <source>
        <dbReference type="Pfam" id="PF00005"/>
    </source>
</evidence>
<dbReference type="InterPro" id="IPR039421">
    <property type="entry name" value="Type_1_exporter"/>
</dbReference>